<protein>
    <submittedName>
        <fullName evidence="2">Glycosyl transferase family 2</fullName>
    </submittedName>
</protein>
<reference evidence="2 3" key="1">
    <citation type="submission" date="2016-11" db="EMBL/GenBank/DDBJ databases">
        <title>Draft Genome Sequences of Nine Cyanobacterial Strains from Diverse Habitats.</title>
        <authorList>
            <person name="Zhu T."/>
            <person name="Hou S."/>
            <person name="Lu X."/>
            <person name="Hess W.R."/>
        </authorList>
    </citation>
    <scope>NUCLEOTIDE SEQUENCE [LARGE SCALE GENOMIC DNA]</scope>
    <source>
        <strain evidence="2 3">NIES-592</strain>
    </source>
</reference>
<feature type="domain" description="Glycosyltransferase 2-like" evidence="1">
    <location>
        <begin position="8"/>
        <end position="134"/>
    </location>
</feature>
<dbReference type="Proteomes" id="UP000186391">
    <property type="component" value="Unassembled WGS sequence"/>
</dbReference>
<dbReference type="EMBL" id="MRCA01000009">
    <property type="protein sequence ID" value="OKH12892.1"/>
    <property type="molecule type" value="Genomic_DNA"/>
</dbReference>
<name>A0A1U7GX82_9CYAN</name>
<proteinExistence type="predicted"/>
<gene>
    <name evidence="2" type="ORF">NIES592_16880</name>
</gene>
<dbReference type="PANTHER" id="PTHR43685:SF2">
    <property type="entry name" value="GLYCOSYLTRANSFERASE 2-LIKE DOMAIN-CONTAINING PROTEIN"/>
    <property type="match status" value="1"/>
</dbReference>
<sequence length="331" mass="37805">MIIRPLVSVIIPCYNAASFLTETLESVFEQTLKDLEIILIDDGSTDNTATLIRSFGSRVKAEFTSNQGASAARNRGTELAQGRFIQYLDADDLLRVDALEKRVNALINNDADVAYSDWQRLEEGEDGKYHPGEVVARRIEDIHADPQIALFTDFWAPPAALLYHRRLVEKIGCWNESLPIIQDARFLLDAALVGGNFIYVPGVQADYRVHKKDSLSRRNPAKFVLDCFNNACQVEDFWKVNGSITPERRSALEKTYGQVARFYFEYDRLKFKEVLAKIHHLNPNYLPSSPRTLRQISQWFGYEQAEAIALNYRRIKKMIHSLTPKFPITST</sequence>
<dbReference type="SUPFAM" id="SSF53448">
    <property type="entry name" value="Nucleotide-diphospho-sugar transferases"/>
    <property type="match status" value="1"/>
</dbReference>
<comment type="caution">
    <text evidence="2">The sequence shown here is derived from an EMBL/GenBank/DDBJ whole genome shotgun (WGS) entry which is preliminary data.</text>
</comment>
<evidence type="ECO:0000313" key="2">
    <source>
        <dbReference type="EMBL" id="OKH12892.1"/>
    </source>
</evidence>
<dbReference type="InterPro" id="IPR050834">
    <property type="entry name" value="Glycosyltransf_2"/>
</dbReference>
<dbReference type="InterPro" id="IPR029044">
    <property type="entry name" value="Nucleotide-diphossugar_trans"/>
</dbReference>
<dbReference type="AlphaFoldDB" id="A0A1U7GX82"/>
<keyword evidence="2" id="KW-0808">Transferase</keyword>
<keyword evidence="3" id="KW-1185">Reference proteome</keyword>
<organism evidence="2 3">
    <name type="scientific">Fischerella major NIES-592</name>
    <dbReference type="NCBI Taxonomy" id="210994"/>
    <lineage>
        <taxon>Bacteria</taxon>
        <taxon>Bacillati</taxon>
        <taxon>Cyanobacteriota</taxon>
        <taxon>Cyanophyceae</taxon>
        <taxon>Nostocales</taxon>
        <taxon>Hapalosiphonaceae</taxon>
        <taxon>Fischerella</taxon>
    </lineage>
</organism>
<dbReference type="InterPro" id="IPR001173">
    <property type="entry name" value="Glyco_trans_2-like"/>
</dbReference>
<dbReference type="Pfam" id="PF00535">
    <property type="entry name" value="Glycos_transf_2"/>
    <property type="match status" value="1"/>
</dbReference>
<dbReference type="PANTHER" id="PTHR43685">
    <property type="entry name" value="GLYCOSYLTRANSFERASE"/>
    <property type="match status" value="1"/>
</dbReference>
<dbReference type="OrthoDB" id="9812327at2"/>
<accession>A0A1U7GX82</accession>
<dbReference type="GO" id="GO:0016740">
    <property type="term" value="F:transferase activity"/>
    <property type="evidence" value="ECO:0007669"/>
    <property type="project" value="UniProtKB-KW"/>
</dbReference>
<dbReference type="RefSeq" id="WP_073556362.1">
    <property type="nucleotide sequence ID" value="NZ_MRCA01000009.1"/>
</dbReference>
<dbReference type="Gene3D" id="3.90.550.10">
    <property type="entry name" value="Spore Coat Polysaccharide Biosynthesis Protein SpsA, Chain A"/>
    <property type="match status" value="1"/>
</dbReference>
<evidence type="ECO:0000259" key="1">
    <source>
        <dbReference type="Pfam" id="PF00535"/>
    </source>
</evidence>
<evidence type="ECO:0000313" key="3">
    <source>
        <dbReference type="Proteomes" id="UP000186391"/>
    </source>
</evidence>